<dbReference type="AlphaFoldDB" id="A0AAJ6ZJ20"/>
<dbReference type="KEGG" id="pxu:106122184"/>
<dbReference type="SUPFAM" id="SSF103473">
    <property type="entry name" value="MFS general substrate transporter"/>
    <property type="match status" value="1"/>
</dbReference>
<protein>
    <submittedName>
        <fullName evidence="7">Organic cation transporter protein-like</fullName>
    </submittedName>
</protein>
<feature type="transmembrane region" description="Helical" evidence="5">
    <location>
        <begin position="157"/>
        <end position="178"/>
    </location>
</feature>
<dbReference type="GeneID" id="106122184"/>
<evidence type="ECO:0000313" key="7">
    <source>
        <dbReference type="RefSeq" id="XP_013173543.1"/>
    </source>
</evidence>
<feature type="transmembrane region" description="Helical" evidence="5">
    <location>
        <begin position="480"/>
        <end position="499"/>
    </location>
</feature>
<dbReference type="GO" id="GO:0016020">
    <property type="term" value="C:membrane"/>
    <property type="evidence" value="ECO:0007669"/>
    <property type="project" value="UniProtKB-SubCell"/>
</dbReference>
<feature type="transmembrane region" description="Helical" evidence="5">
    <location>
        <begin position="190"/>
        <end position="211"/>
    </location>
</feature>
<dbReference type="InterPro" id="IPR020846">
    <property type="entry name" value="MFS_dom"/>
</dbReference>
<comment type="subcellular location">
    <subcellularLocation>
        <location evidence="1">Membrane</location>
        <topology evidence="1">Multi-pass membrane protein</topology>
    </subcellularLocation>
</comment>
<reference evidence="7" key="1">
    <citation type="submission" date="2025-08" db="UniProtKB">
        <authorList>
            <consortium name="RefSeq"/>
        </authorList>
    </citation>
    <scope>IDENTIFICATION</scope>
</reference>
<gene>
    <name evidence="7" type="primary">LOC106122184</name>
</gene>
<feature type="transmembrane region" description="Helical" evidence="5">
    <location>
        <begin position="361"/>
        <end position="382"/>
    </location>
</feature>
<evidence type="ECO:0000256" key="2">
    <source>
        <dbReference type="ARBA" id="ARBA00022692"/>
    </source>
</evidence>
<evidence type="ECO:0000259" key="6">
    <source>
        <dbReference type="PROSITE" id="PS50850"/>
    </source>
</evidence>
<feature type="domain" description="Major facilitator superfamily (MFS) profile" evidence="6">
    <location>
        <begin position="99"/>
        <end position="532"/>
    </location>
</feature>
<feature type="transmembrane region" description="Helical" evidence="5">
    <location>
        <begin position="448"/>
        <end position="468"/>
    </location>
</feature>
<dbReference type="Proteomes" id="UP000694872">
    <property type="component" value="Unplaced"/>
</dbReference>
<feature type="transmembrane region" description="Helical" evidence="5">
    <location>
        <begin position="418"/>
        <end position="436"/>
    </location>
</feature>
<dbReference type="PANTHER" id="PTHR24064">
    <property type="entry name" value="SOLUTE CARRIER FAMILY 22 MEMBER"/>
    <property type="match status" value="1"/>
</dbReference>
<dbReference type="PROSITE" id="PS50850">
    <property type="entry name" value="MFS"/>
    <property type="match status" value="1"/>
</dbReference>
<evidence type="ECO:0000256" key="1">
    <source>
        <dbReference type="ARBA" id="ARBA00004141"/>
    </source>
</evidence>
<feature type="transmembrane region" description="Helical" evidence="5">
    <location>
        <begin position="246"/>
        <end position="269"/>
    </location>
</feature>
<name>A0AAJ6ZJ20_PAPXU</name>
<feature type="transmembrane region" description="Helical" evidence="5">
    <location>
        <begin position="217"/>
        <end position="239"/>
    </location>
</feature>
<accession>A0AAJ6ZJ20</accession>
<keyword evidence="4 5" id="KW-0472">Membrane</keyword>
<dbReference type="Gene3D" id="1.20.1250.20">
    <property type="entry name" value="MFS general substrate transporter like domains"/>
    <property type="match status" value="1"/>
</dbReference>
<sequence length="547" mass="62331">MSLNRIFYDTYSIMRNFFKKDSETYVPIEKVNVDNTTSRIIGDFGRWQLKISILMSLIKLPMAWYQLNIIFMAPPQQFWCAKPPAFEKYTDEEWRKISVPLIMEYPCLIFDPDILLIAPKMDRHIIPLVACQKFVYDKTFFQRTLTSDFGLVCTKRWYINMSQCVMMTGIVVGGIVFGSIADKYGRKKPLMLAIVIQATGSYLVSFAPYYWTFLVVWFILAFGCGGIAIISFVICMEVVSGRWRTYIPVVYQLPFGLGNVVLALFSYWLRDWRKIEFALASVSLIYLLYWFWLPESPRWLLAVGKYDEAVEVLKKIVVENKRNVGDIRAIVALLPKKKKNDKLHLQFSDLIKSKNMRRKTIILSLIWFFTGLSYFTFSQYLGLIGSSIFLLVSMSGIISIPGGLLCLFILAKLGRKTTLNLFQVLATVCFFAIYIFPKEDVKKAGIRLFFAGLGFAAIAGTVPALYLYTGELFPTVGRNVGVGGVTTFARIASMIAPLLVHLDVYIPGLPLLLVILISAGQVFLVFPLPETRNKPLPDSLEEAEQFR</sequence>
<dbReference type="Pfam" id="PF00083">
    <property type="entry name" value="Sugar_tr"/>
    <property type="match status" value="1"/>
</dbReference>
<feature type="transmembrane region" description="Helical" evidence="5">
    <location>
        <begin position="275"/>
        <end position="293"/>
    </location>
</feature>
<keyword evidence="2 5" id="KW-0812">Transmembrane</keyword>
<proteinExistence type="predicted"/>
<evidence type="ECO:0000256" key="3">
    <source>
        <dbReference type="ARBA" id="ARBA00022989"/>
    </source>
</evidence>
<dbReference type="GO" id="GO:0022857">
    <property type="term" value="F:transmembrane transporter activity"/>
    <property type="evidence" value="ECO:0007669"/>
    <property type="project" value="InterPro"/>
</dbReference>
<evidence type="ECO:0000256" key="4">
    <source>
        <dbReference type="ARBA" id="ARBA00023136"/>
    </source>
</evidence>
<keyword evidence="3 5" id="KW-1133">Transmembrane helix</keyword>
<evidence type="ECO:0000256" key="5">
    <source>
        <dbReference type="SAM" id="Phobius"/>
    </source>
</evidence>
<dbReference type="InterPro" id="IPR005828">
    <property type="entry name" value="MFS_sugar_transport-like"/>
</dbReference>
<dbReference type="RefSeq" id="XP_013173543.1">
    <property type="nucleotide sequence ID" value="XM_013318089.1"/>
</dbReference>
<feature type="transmembrane region" description="Helical" evidence="5">
    <location>
        <begin position="388"/>
        <end position="411"/>
    </location>
</feature>
<organism evidence="7">
    <name type="scientific">Papilio xuthus</name>
    <name type="common">Asian swallowtail butterfly</name>
    <dbReference type="NCBI Taxonomy" id="66420"/>
    <lineage>
        <taxon>Eukaryota</taxon>
        <taxon>Metazoa</taxon>
        <taxon>Ecdysozoa</taxon>
        <taxon>Arthropoda</taxon>
        <taxon>Hexapoda</taxon>
        <taxon>Insecta</taxon>
        <taxon>Pterygota</taxon>
        <taxon>Neoptera</taxon>
        <taxon>Endopterygota</taxon>
        <taxon>Lepidoptera</taxon>
        <taxon>Glossata</taxon>
        <taxon>Ditrysia</taxon>
        <taxon>Papilionoidea</taxon>
        <taxon>Papilionidae</taxon>
        <taxon>Papilioninae</taxon>
        <taxon>Papilio</taxon>
    </lineage>
</organism>
<dbReference type="InterPro" id="IPR036259">
    <property type="entry name" value="MFS_trans_sf"/>
</dbReference>
<feature type="transmembrane region" description="Helical" evidence="5">
    <location>
        <begin position="505"/>
        <end position="526"/>
    </location>
</feature>